<accession>A0A6C0EXD9</accession>
<reference evidence="1" key="1">
    <citation type="journal article" date="2020" name="Nature">
        <title>Giant virus diversity and host interactions through global metagenomics.</title>
        <authorList>
            <person name="Schulz F."/>
            <person name="Roux S."/>
            <person name="Paez-Espino D."/>
            <person name="Jungbluth S."/>
            <person name="Walsh D.A."/>
            <person name="Denef V.J."/>
            <person name="McMahon K.D."/>
            <person name="Konstantinidis K.T."/>
            <person name="Eloe-Fadrosh E.A."/>
            <person name="Kyrpides N.C."/>
            <person name="Woyke T."/>
        </authorList>
    </citation>
    <scope>NUCLEOTIDE SEQUENCE</scope>
    <source>
        <strain evidence="1">GVMAG-M-3300009161-52</strain>
    </source>
</reference>
<organism evidence="1">
    <name type="scientific">viral metagenome</name>
    <dbReference type="NCBI Taxonomy" id="1070528"/>
    <lineage>
        <taxon>unclassified sequences</taxon>
        <taxon>metagenomes</taxon>
        <taxon>organismal metagenomes</taxon>
    </lineage>
</organism>
<evidence type="ECO:0000313" key="1">
    <source>
        <dbReference type="EMBL" id="QHT33767.1"/>
    </source>
</evidence>
<name>A0A6C0EXD9_9ZZZZ</name>
<proteinExistence type="predicted"/>
<sequence>MNFEEKQEEILQKYRNISLKFIETNKNQLIQIYIQHSKADSEGVLAINISEAESKNNVEVSFIPLDILTDIFLDKIKERKLVNDSNIIYIFLITPVEEQIVEIDIRSLTN</sequence>
<dbReference type="EMBL" id="MN738978">
    <property type="protein sequence ID" value="QHT33767.1"/>
    <property type="molecule type" value="Genomic_DNA"/>
</dbReference>
<dbReference type="AlphaFoldDB" id="A0A6C0EXD9"/>
<protein>
    <submittedName>
        <fullName evidence="1">Uncharacterized protein</fullName>
    </submittedName>
</protein>